<evidence type="ECO:0000259" key="3">
    <source>
        <dbReference type="PROSITE" id="PS50198"/>
    </source>
</evidence>
<dbReference type="PROSITE" id="PS50198">
    <property type="entry name" value="PPIC_PPIASE_2"/>
    <property type="match status" value="1"/>
</dbReference>
<evidence type="ECO:0000256" key="1">
    <source>
        <dbReference type="PROSITE-ProRule" id="PRU00278"/>
    </source>
</evidence>
<dbReference type="Pfam" id="PF00639">
    <property type="entry name" value="Rotamase"/>
    <property type="match status" value="1"/>
</dbReference>
<dbReference type="InterPro" id="IPR023058">
    <property type="entry name" value="PPIase_PpiC_CS"/>
</dbReference>
<dbReference type="PROSITE" id="PS51257">
    <property type="entry name" value="PROKAR_LIPOPROTEIN"/>
    <property type="match status" value="1"/>
</dbReference>
<keyword evidence="1 4" id="KW-0413">Isomerase</keyword>
<evidence type="ECO:0000313" key="5">
    <source>
        <dbReference type="Proteomes" id="UP001484239"/>
    </source>
</evidence>
<feature type="region of interest" description="Disordered" evidence="2">
    <location>
        <begin position="455"/>
        <end position="492"/>
    </location>
</feature>
<feature type="compositionally biased region" description="Gly residues" evidence="2">
    <location>
        <begin position="472"/>
        <end position="492"/>
    </location>
</feature>
<organism evidence="4 5">
    <name type="scientific">Gaopeijia maritima</name>
    <dbReference type="NCBI Taxonomy" id="3119007"/>
    <lineage>
        <taxon>Bacteria</taxon>
        <taxon>Pseudomonadati</taxon>
        <taxon>Gemmatimonadota</taxon>
        <taxon>Longimicrobiia</taxon>
        <taxon>Gaopeijiales</taxon>
        <taxon>Gaopeijiaceae</taxon>
        <taxon>Gaopeijia</taxon>
    </lineage>
</organism>
<dbReference type="PANTHER" id="PTHR47245">
    <property type="entry name" value="PEPTIDYLPROLYL ISOMERASE"/>
    <property type="match status" value="1"/>
</dbReference>
<dbReference type="EMBL" id="JBBHLI010000003">
    <property type="protein sequence ID" value="MEK9500612.1"/>
    <property type="molecule type" value="Genomic_DNA"/>
</dbReference>
<keyword evidence="1" id="KW-0697">Rotamase</keyword>
<dbReference type="InterPro" id="IPR050245">
    <property type="entry name" value="PrsA_foldase"/>
</dbReference>
<feature type="domain" description="PpiC" evidence="3">
    <location>
        <begin position="130"/>
        <end position="232"/>
    </location>
</feature>
<name>A0ABU9E7C0_9BACT</name>
<dbReference type="Gene3D" id="3.10.50.40">
    <property type="match status" value="1"/>
</dbReference>
<proteinExistence type="predicted"/>
<dbReference type="InterPro" id="IPR046357">
    <property type="entry name" value="PPIase_dom_sf"/>
</dbReference>
<dbReference type="SUPFAM" id="SSF54534">
    <property type="entry name" value="FKBP-like"/>
    <property type="match status" value="1"/>
</dbReference>
<sequence>MKTFAMRAGTLAALLWVAACGDDTGSEGVLARAENHTFTVEEAVRLLAGQPDLPNEPQVVTALADLWVDYTLLARQLSQDSTLASLEVGPMLQGRLEQEMILALRDSVILADTVMTEDELRELFVTYAPGAQVRARHILFGFPLQATDAERDSVRAEAQAIRDRIAAGESFEDLARQYSQDPGSASSGGDLGFFRRDEMVEPFAVAAFELEPGELSEVVETPMGFHVIRTEEKETPAFEDVAPQFRQQMIQMRSVEAESLYVATMAEEAGLTIEDDVAEVVRRIVETPDIDLSRGARGRVLVRYQGGTLTVGELQTFMQAQLPEGRAQLAQQPDSVLVENVLQGLTQRELLVAEAEEQGFERTEAYVDSLSAAVKVQLREAAMVLGLAPIQPEGTESMEQAIDRTVEALLRRIVSGQQDVIPLGMVATGMRQSSRAQVFPMAAIAVVQGVARVRGPAPAPAASPIPAPTPGGAAGDGAGAAGGQTPDGGAGG</sequence>
<feature type="compositionally biased region" description="Pro residues" evidence="2">
    <location>
        <begin position="457"/>
        <end position="469"/>
    </location>
</feature>
<dbReference type="InterPro" id="IPR000297">
    <property type="entry name" value="PPIase_PpiC"/>
</dbReference>
<reference evidence="4 5" key="1">
    <citation type="submission" date="2024-02" db="EMBL/GenBank/DDBJ databases">
        <title>A novel Gemmatimonadota bacterium.</title>
        <authorList>
            <person name="Du Z.-J."/>
            <person name="Ye Y.-Q."/>
        </authorList>
    </citation>
    <scope>NUCLEOTIDE SEQUENCE [LARGE SCALE GENOMIC DNA]</scope>
    <source>
        <strain evidence="4 5">DH-20</strain>
    </source>
</reference>
<dbReference type="GO" id="GO:0016853">
    <property type="term" value="F:isomerase activity"/>
    <property type="evidence" value="ECO:0007669"/>
    <property type="project" value="UniProtKB-KW"/>
</dbReference>
<comment type="caution">
    <text evidence="4">The sequence shown here is derived from an EMBL/GenBank/DDBJ whole genome shotgun (WGS) entry which is preliminary data.</text>
</comment>
<gene>
    <name evidence="4" type="ORF">WI372_06455</name>
</gene>
<dbReference type="Proteomes" id="UP001484239">
    <property type="component" value="Unassembled WGS sequence"/>
</dbReference>
<dbReference type="PROSITE" id="PS01096">
    <property type="entry name" value="PPIC_PPIASE_1"/>
    <property type="match status" value="1"/>
</dbReference>
<dbReference type="RefSeq" id="WP_405284414.1">
    <property type="nucleotide sequence ID" value="NZ_CP144380.1"/>
</dbReference>
<evidence type="ECO:0000313" key="4">
    <source>
        <dbReference type="EMBL" id="MEK9500612.1"/>
    </source>
</evidence>
<evidence type="ECO:0000256" key="2">
    <source>
        <dbReference type="SAM" id="MobiDB-lite"/>
    </source>
</evidence>
<dbReference type="PANTHER" id="PTHR47245:SF2">
    <property type="entry name" value="PEPTIDYL-PROLYL CIS-TRANS ISOMERASE HP_0175-RELATED"/>
    <property type="match status" value="1"/>
</dbReference>
<protein>
    <submittedName>
        <fullName evidence="4">Peptidylprolyl isomerase</fullName>
    </submittedName>
</protein>
<keyword evidence="5" id="KW-1185">Reference proteome</keyword>
<accession>A0ABU9E7C0</accession>